<dbReference type="GO" id="GO:0004301">
    <property type="term" value="F:epoxide hydrolase activity"/>
    <property type="evidence" value="ECO:0007669"/>
    <property type="project" value="TreeGrafter"/>
</dbReference>
<protein>
    <submittedName>
        <fullName evidence="5">Putative epoxide hydrolase</fullName>
    </submittedName>
</protein>
<sequence length="415" mass="46156">MVDAGFGVVPLGIPGTPSPFTLHVPEPDLNQLSSLVQTAVIGVPSYYNTHNVTDSPDYPFGISRDWLSNAADVWVNGFDWRSHEQRWNSFPQFTINVTSPSDDQVFNIHFAALFSRNPDAIPIILSHGWPSSWFDFVPILELLTTKYTPETLPYHVVTPSIPDYGLSSRSEVTDTELDFYKAAEALNELMKALGFDAYIAQGGDVGSGLTAALGALHDECKAVHFNNFLLTPSEKASVAHLPVTPVENASLAIGAEFLYSGSGYMFEQGTKPGTISLVLMTNPLALLGWIGTLYSEGTETSLDVVLQQVSWYWYTKSYGRALWPYRAAWAAILRDRDTEKLPSPLVITTKPLGYSWFPAEALAVAKSWLEHWFPSNLVFYKTHERGGHFAAHEEPAEFLQDIEEFVAIVREKVRF</sequence>
<evidence type="ECO:0000256" key="3">
    <source>
        <dbReference type="PIRSR" id="PIRSR001112-1"/>
    </source>
</evidence>
<feature type="active site" description="Nucleophile" evidence="3">
    <location>
        <position position="204"/>
    </location>
</feature>
<dbReference type="PRINTS" id="PR00412">
    <property type="entry name" value="EPOXHYDRLASE"/>
</dbReference>
<dbReference type="Pfam" id="PF06441">
    <property type="entry name" value="EHN"/>
    <property type="match status" value="1"/>
</dbReference>
<organism evidence="5 7">
    <name type="scientific">Madurella mycetomatis</name>
    <dbReference type="NCBI Taxonomy" id="100816"/>
    <lineage>
        <taxon>Eukaryota</taxon>
        <taxon>Fungi</taxon>
        <taxon>Dikarya</taxon>
        <taxon>Ascomycota</taxon>
        <taxon>Pezizomycotina</taxon>
        <taxon>Sordariomycetes</taxon>
        <taxon>Sordariomycetidae</taxon>
        <taxon>Sordariales</taxon>
        <taxon>Sordariales incertae sedis</taxon>
        <taxon>Madurella</taxon>
    </lineage>
</organism>
<name>A0A175WAN9_9PEZI</name>
<keyword evidence="2 5" id="KW-0378">Hydrolase</keyword>
<dbReference type="PIRSF" id="PIRSF001112">
    <property type="entry name" value="Epoxide_hydrolase"/>
    <property type="match status" value="1"/>
</dbReference>
<dbReference type="STRING" id="100816.A0A175WAN9"/>
<keyword evidence="7" id="KW-1185">Reference proteome</keyword>
<reference evidence="5" key="2">
    <citation type="submission" date="2015-06" db="EMBL/GenBank/DDBJ databases">
        <authorList>
            <person name="Hoefler B.C."/>
            <person name="Straight P.D."/>
        </authorList>
    </citation>
    <scope>NUCLEOTIDE SEQUENCE [LARGE SCALE GENOMIC DNA]</scope>
    <source>
        <strain evidence="5">Mm55</strain>
    </source>
</reference>
<dbReference type="Gene3D" id="3.40.50.1820">
    <property type="entry name" value="alpha/beta hydrolase"/>
    <property type="match status" value="1"/>
</dbReference>
<dbReference type="Proteomes" id="UP000078237">
    <property type="component" value="Unassembled WGS sequence"/>
</dbReference>
<dbReference type="VEuPathDB" id="FungiDB:MMYC01_203361"/>
<dbReference type="GO" id="GO:0097176">
    <property type="term" value="P:epoxide metabolic process"/>
    <property type="evidence" value="ECO:0007669"/>
    <property type="project" value="TreeGrafter"/>
</dbReference>
<dbReference type="OrthoDB" id="7130006at2759"/>
<evidence type="ECO:0000256" key="1">
    <source>
        <dbReference type="ARBA" id="ARBA00010088"/>
    </source>
</evidence>
<feature type="domain" description="Epoxide hydrolase N-terminal" evidence="4">
    <location>
        <begin position="18"/>
        <end position="136"/>
    </location>
</feature>
<dbReference type="SUPFAM" id="SSF53474">
    <property type="entry name" value="alpha/beta-Hydrolases"/>
    <property type="match status" value="1"/>
</dbReference>
<dbReference type="VEuPathDB" id="FungiDB:MMYC01_201323"/>
<evidence type="ECO:0000256" key="2">
    <source>
        <dbReference type="ARBA" id="ARBA00022801"/>
    </source>
</evidence>
<dbReference type="AlphaFoldDB" id="A0A175WAN9"/>
<gene>
    <name evidence="6" type="ORF">MMYC01_201323</name>
    <name evidence="5" type="ORF">MMYC01_203361</name>
</gene>
<feature type="active site" description="Proton acceptor" evidence="3">
    <location>
        <position position="388"/>
    </location>
</feature>
<dbReference type="InterPro" id="IPR016292">
    <property type="entry name" value="Epoxide_hydrolase"/>
</dbReference>
<reference evidence="5 7" key="3">
    <citation type="submission" date="2016-01" db="EMBL/GenBank/DDBJ databases">
        <title>Madurella mycetomatis genome sequencing.</title>
        <authorList>
            <person name="Van De Sande W."/>
        </authorList>
    </citation>
    <scope>NUCLEOTIDE SEQUENCE [LARGE SCALE GENOMIC DNA]</scope>
    <source>
        <strain evidence="7">mm55</strain>
        <strain evidence="5">Mm55</strain>
    </source>
</reference>
<evidence type="ECO:0000313" key="7">
    <source>
        <dbReference type="Proteomes" id="UP000078237"/>
    </source>
</evidence>
<comment type="caution">
    <text evidence="5">The sequence shown here is derived from an EMBL/GenBank/DDBJ whole genome shotgun (WGS) entry which is preliminary data.</text>
</comment>
<feature type="active site" description="Proton donor" evidence="3">
    <location>
        <position position="325"/>
    </location>
</feature>
<dbReference type="PANTHER" id="PTHR21661:SF39">
    <property type="entry name" value="HYDROLASE, PUTATIVE (AFU_ORTHOLOGUE AFUA_3G08960)-RELATED"/>
    <property type="match status" value="1"/>
</dbReference>
<dbReference type="InterPro" id="IPR029058">
    <property type="entry name" value="AB_hydrolase_fold"/>
</dbReference>
<evidence type="ECO:0000259" key="4">
    <source>
        <dbReference type="Pfam" id="PF06441"/>
    </source>
</evidence>
<accession>A0A175WAN9</accession>
<dbReference type="InterPro" id="IPR000639">
    <property type="entry name" value="Epox_hydrolase-like"/>
</dbReference>
<evidence type="ECO:0000313" key="5">
    <source>
        <dbReference type="EMBL" id="KXX80310.1"/>
    </source>
</evidence>
<evidence type="ECO:0000313" key="6">
    <source>
        <dbReference type="EMBL" id="KXX82361.1"/>
    </source>
</evidence>
<comment type="similarity">
    <text evidence="1">Belongs to the peptidase S33 family.</text>
</comment>
<reference evidence="7" key="1">
    <citation type="submission" date="2015-06" db="EMBL/GenBank/DDBJ databases">
        <authorList>
            <person name="van de Sande W.W.J."/>
        </authorList>
    </citation>
    <scope>NUCLEOTIDE SEQUENCE [LARGE SCALE GENOMIC DNA]</scope>
    <source>
        <strain evidence="7">mm55</strain>
    </source>
</reference>
<dbReference type="InterPro" id="IPR010497">
    <property type="entry name" value="Epoxide_hydro_N"/>
</dbReference>
<dbReference type="EMBL" id="LCTW02000063">
    <property type="protein sequence ID" value="KXX80310.1"/>
    <property type="molecule type" value="Genomic_DNA"/>
</dbReference>
<dbReference type="PANTHER" id="PTHR21661">
    <property type="entry name" value="EPOXIDE HYDROLASE 1-RELATED"/>
    <property type="match status" value="1"/>
</dbReference>
<dbReference type="EMBL" id="LCTW02000016">
    <property type="protein sequence ID" value="KXX82361.1"/>
    <property type="molecule type" value="Genomic_DNA"/>
</dbReference>
<proteinExistence type="inferred from homology"/>